<organism evidence="4 5">
    <name type="scientific">Salinisphaera aquimarina</name>
    <dbReference type="NCBI Taxonomy" id="2094031"/>
    <lineage>
        <taxon>Bacteria</taxon>
        <taxon>Pseudomonadati</taxon>
        <taxon>Pseudomonadota</taxon>
        <taxon>Gammaproteobacteria</taxon>
        <taxon>Salinisphaerales</taxon>
        <taxon>Salinisphaeraceae</taxon>
        <taxon>Salinisphaera</taxon>
    </lineage>
</organism>
<dbReference type="Gene3D" id="3.60.15.10">
    <property type="entry name" value="Ribonuclease Z/Hydroxyacylglutathione hydrolase-like"/>
    <property type="match status" value="1"/>
</dbReference>
<dbReference type="InterPro" id="IPR036866">
    <property type="entry name" value="RibonucZ/Hydroxyglut_hydro"/>
</dbReference>
<dbReference type="PANTHER" id="PTHR46018">
    <property type="entry name" value="ZINC PHOSPHODIESTERASE ELAC PROTEIN 1"/>
    <property type="match status" value="1"/>
</dbReference>
<comment type="caution">
    <text evidence="4">The sequence shown here is derived from an EMBL/GenBank/DDBJ whole genome shotgun (WGS) entry which is preliminary data.</text>
</comment>
<dbReference type="InterPro" id="IPR044094">
    <property type="entry name" value="AtsA-like_MBL-fold"/>
</dbReference>
<dbReference type="EMBL" id="JBHRSS010000003">
    <property type="protein sequence ID" value="MFC3103334.1"/>
    <property type="molecule type" value="Genomic_DNA"/>
</dbReference>
<dbReference type="Pfam" id="PF12706">
    <property type="entry name" value="Lactamase_B_2"/>
    <property type="match status" value="1"/>
</dbReference>
<evidence type="ECO:0000256" key="2">
    <source>
        <dbReference type="SAM" id="SignalP"/>
    </source>
</evidence>
<gene>
    <name evidence="4" type="ORF">ACFOSU_05445</name>
</gene>
<evidence type="ECO:0000256" key="1">
    <source>
        <dbReference type="ARBA" id="ARBA00022801"/>
    </source>
</evidence>
<feature type="domain" description="Metallo-beta-lactamase" evidence="3">
    <location>
        <begin position="43"/>
        <end position="244"/>
    </location>
</feature>
<dbReference type="SUPFAM" id="SSF56281">
    <property type="entry name" value="Metallo-hydrolase/oxidoreductase"/>
    <property type="match status" value="1"/>
</dbReference>
<keyword evidence="2" id="KW-0732">Signal</keyword>
<dbReference type="PANTHER" id="PTHR46018:SF2">
    <property type="entry name" value="ZINC PHOSPHODIESTERASE ELAC PROTEIN 1"/>
    <property type="match status" value="1"/>
</dbReference>
<keyword evidence="5" id="KW-1185">Reference proteome</keyword>
<name>A0ABV7EN72_9GAMM</name>
<feature type="chain" id="PRO_5046044769" evidence="2">
    <location>
        <begin position="25"/>
        <end position="302"/>
    </location>
</feature>
<protein>
    <submittedName>
        <fullName evidence="4">MBL fold metallo-hydrolase</fullName>
    </submittedName>
</protein>
<dbReference type="InterPro" id="IPR001279">
    <property type="entry name" value="Metallo-B-lactamas"/>
</dbReference>
<dbReference type="Proteomes" id="UP001595462">
    <property type="component" value="Unassembled WGS sequence"/>
</dbReference>
<accession>A0ABV7EN72</accession>
<reference evidence="5" key="1">
    <citation type="journal article" date="2019" name="Int. J. Syst. Evol. Microbiol.">
        <title>The Global Catalogue of Microorganisms (GCM) 10K type strain sequencing project: providing services to taxonomists for standard genome sequencing and annotation.</title>
        <authorList>
            <consortium name="The Broad Institute Genomics Platform"/>
            <consortium name="The Broad Institute Genome Sequencing Center for Infectious Disease"/>
            <person name="Wu L."/>
            <person name="Ma J."/>
        </authorList>
    </citation>
    <scope>NUCLEOTIDE SEQUENCE [LARGE SCALE GENOMIC DNA]</scope>
    <source>
        <strain evidence="5">KCTC 52640</strain>
    </source>
</reference>
<dbReference type="SMART" id="SM00849">
    <property type="entry name" value="Lactamase_B"/>
    <property type="match status" value="1"/>
</dbReference>
<keyword evidence="1" id="KW-0378">Hydrolase</keyword>
<proteinExistence type="predicted"/>
<feature type="signal peptide" evidence="2">
    <location>
        <begin position="1"/>
        <end position="24"/>
    </location>
</feature>
<evidence type="ECO:0000259" key="3">
    <source>
        <dbReference type="SMART" id="SM00849"/>
    </source>
</evidence>
<evidence type="ECO:0000313" key="5">
    <source>
        <dbReference type="Proteomes" id="UP001595462"/>
    </source>
</evidence>
<sequence>MKVINLFRAALCLLVLAGAMPAWAQTQVVMLGTGTPVPDADRAGQSFAVVHDGEAYVFDLGGGAVQNAIKADQDMGIAALDPTRIRYLFFTHLHSDHILDYPEFLATYWWRRKARAHVYGPPGTQQMSDGVYEMLAPDLKARFSGNQPIKDKQGYKAQVTEISSGGTVLDKPGIRIDAFPVKHGSLAHAFGYKIVTPDKTIVISGDTTYDPDVAQQAEGADILIHEAISEQGLSKLPPFWQDYHHAAHTTSSDVARIANAAKPKLLVLVHNLFYGADERSTLDEVRADYHGRVVLADDLDVY</sequence>
<dbReference type="CDD" id="cd07719">
    <property type="entry name" value="arylsulfatase_AtsA-like_MBL-fold"/>
    <property type="match status" value="1"/>
</dbReference>
<evidence type="ECO:0000313" key="4">
    <source>
        <dbReference type="EMBL" id="MFC3103334.1"/>
    </source>
</evidence>
<dbReference type="RefSeq" id="WP_380687263.1">
    <property type="nucleotide sequence ID" value="NZ_JBHRSS010000003.1"/>
</dbReference>